<dbReference type="InterPro" id="IPR029044">
    <property type="entry name" value="Nucleotide-diphossugar_trans"/>
</dbReference>
<feature type="domain" description="MobA-like NTP transferase" evidence="19">
    <location>
        <begin position="4"/>
        <end position="142"/>
    </location>
</feature>
<dbReference type="UniPathway" id="UPA00113">
    <property type="reaction ID" value="UER00532"/>
</dbReference>
<feature type="binding site" evidence="18">
    <location>
        <position position="241"/>
    </location>
    <ligand>
        <name>Mg(2+)</name>
        <dbReference type="ChEBI" id="CHEBI:18420"/>
    </ligand>
</feature>
<evidence type="ECO:0000256" key="16">
    <source>
        <dbReference type="ARBA" id="ARBA00048493"/>
    </source>
</evidence>
<feature type="binding site" evidence="18">
    <location>
        <position position="184"/>
    </location>
    <ligand>
        <name>UDP-N-acetyl-alpha-D-glucosamine</name>
        <dbReference type="ChEBI" id="CHEBI:57705"/>
    </ligand>
</feature>
<dbReference type="GO" id="GO:0005737">
    <property type="term" value="C:cytoplasm"/>
    <property type="evidence" value="ECO:0007669"/>
    <property type="project" value="UniProtKB-SubCell"/>
</dbReference>
<evidence type="ECO:0000256" key="4">
    <source>
        <dbReference type="ARBA" id="ARBA00022490"/>
    </source>
</evidence>
<comment type="caution">
    <text evidence="20">The sequence shown here is derived from an EMBL/GenBank/DDBJ whole genome shotgun (WGS) entry which is preliminary data.</text>
</comment>
<dbReference type="GO" id="GO:0071555">
    <property type="term" value="P:cell wall organization"/>
    <property type="evidence" value="ECO:0007669"/>
    <property type="project" value="UniProtKB-KW"/>
</dbReference>
<keyword evidence="9 18" id="KW-0460">Magnesium</keyword>
<dbReference type="GO" id="GO:0003977">
    <property type="term" value="F:UDP-N-acetylglucosamine diphosphorylase activity"/>
    <property type="evidence" value="ECO:0007669"/>
    <property type="project" value="UniProtKB-UniRule"/>
</dbReference>
<dbReference type="OrthoDB" id="9775031at2"/>
<feature type="binding site" evidence="18">
    <location>
        <position position="345"/>
    </location>
    <ligand>
        <name>UDP-N-acetyl-alpha-D-glucosamine</name>
        <dbReference type="ChEBI" id="CHEBI:57705"/>
    </ligand>
</feature>
<feature type="binding site" evidence="18">
    <location>
        <position position="373"/>
    </location>
    <ligand>
        <name>acetyl-CoA</name>
        <dbReference type="ChEBI" id="CHEBI:57288"/>
    </ligand>
</feature>
<feature type="binding site" evidence="18">
    <location>
        <position position="359"/>
    </location>
    <ligand>
        <name>UDP-N-acetyl-alpha-D-glucosamine</name>
        <dbReference type="ChEBI" id="CHEBI:57705"/>
    </ligand>
</feature>
<dbReference type="Gene3D" id="3.90.550.10">
    <property type="entry name" value="Spore Coat Polysaccharide Biosynthesis Protein SpsA, Chain A"/>
    <property type="match status" value="1"/>
</dbReference>
<dbReference type="Pfam" id="PF12804">
    <property type="entry name" value="NTP_transf_3"/>
    <property type="match status" value="1"/>
</dbReference>
<dbReference type="UniPathway" id="UPA00973"/>
<dbReference type="Pfam" id="PF00132">
    <property type="entry name" value="Hexapep"/>
    <property type="match status" value="1"/>
</dbReference>
<feature type="binding site" evidence="18">
    <location>
        <begin position="379"/>
        <end position="380"/>
    </location>
    <ligand>
        <name>acetyl-CoA</name>
        <dbReference type="ChEBI" id="CHEBI:57288"/>
    </ligand>
</feature>
<keyword evidence="13 18" id="KW-0012">Acyltransferase</keyword>
<keyword evidence="10 18" id="KW-0133">Cell shape</keyword>
<comment type="pathway">
    <text evidence="18">Nucleotide-sugar biosynthesis; UDP-N-acetyl-alpha-D-glucosamine biosynthesis; UDP-N-acetyl-alpha-D-glucosamine from N-acetyl-alpha-D-glucosamine 1-phosphate: step 1/1.</text>
</comment>
<comment type="similarity">
    <text evidence="2 18">In the C-terminal section; belongs to the transferase hexapeptide repeat family.</text>
</comment>
<comment type="catalytic activity">
    <reaction evidence="16 18">
        <text>N-acetyl-alpha-D-glucosamine 1-phosphate + UTP + H(+) = UDP-N-acetyl-alpha-D-glucosamine + diphosphate</text>
        <dbReference type="Rhea" id="RHEA:13509"/>
        <dbReference type="ChEBI" id="CHEBI:15378"/>
        <dbReference type="ChEBI" id="CHEBI:33019"/>
        <dbReference type="ChEBI" id="CHEBI:46398"/>
        <dbReference type="ChEBI" id="CHEBI:57705"/>
        <dbReference type="ChEBI" id="CHEBI:57776"/>
        <dbReference type="EC" id="2.7.7.23"/>
    </reaction>
</comment>
<comment type="caution">
    <text evidence="18">Lacks conserved residue(s) required for the propagation of feature annotation.</text>
</comment>
<feature type="binding site" evidence="18">
    <location>
        <position position="150"/>
    </location>
    <ligand>
        <name>UDP-N-acetyl-alpha-D-glucosamine</name>
        <dbReference type="ChEBI" id="CHEBI:57705"/>
    </ligand>
</feature>
<feature type="binding site" evidence="18">
    <location>
        <position position="21"/>
    </location>
    <ligand>
        <name>UDP-N-acetyl-alpha-D-glucosamine</name>
        <dbReference type="ChEBI" id="CHEBI:57705"/>
    </ligand>
</feature>
<keyword evidence="4 18" id="KW-0963">Cytoplasm</keyword>
<comment type="pathway">
    <text evidence="18">Bacterial outer membrane biogenesis; LPS lipid A biosynthesis.</text>
</comment>
<feature type="region of interest" description="N-acetyltransferase" evidence="18">
    <location>
        <begin position="265"/>
        <end position="453"/>
    </location>
</feature>
<organism evidence="20 21">
    <name type="scientific">Helicobacter aurati</name>
    <dbReference type="NCBI Taxonomy" id="137778"/>
    <lineage>
        <taxon>Bacteria</taxon>
        <taxon>Pseudomonadati</taxon>
        <taxon>Campylobacterota</taxon>
        <taxon>Epsilonproteobacteria</taxon>
        <taxon>Campylobacterales</taxon>
        <taxon>Helicobacteraceae</taxon>
        <taxon>Helicobacter</taxon>
    </lineage>
</organism>
<feature type="binding site" evidence="18">
    <location>
        <position position="398"/>
    </location>
    <ligand>
        <name>acetyl-CoA</name>
        <dbReference type="ChEBI" id="CHEBI:57288"/>
    </ligand>
</feature>
<sequence length="453" mass="49964">MTSVVILAAGLGTRMRSTVPKVLHKICGKSMLDYTIDTALSVSSDVHVVLFHQEQVIKEHIEQRYPLYLRDKLHFHTQMYAKYPGTGGALIAESSEEHEQVRLLPLQGDRVIVMSGDTPFVDVADLEVLLQSRADICVGIFETNNPYGYGRIITTNSSGNPLCIRQIIEERDCTQEQKQVSLVNGGVYCFQKEILCKYIASLLPNNNQSEYYLTDIIRLAALDGVLIAGHILESEHLLGINSKVELAKAQDIMLDSLRLKAMQQGVIMRMPKSIYIENDVVFEGECILENGVCITGRSIIKDSHIKAHTVIENSSIIKSDIGPNAHIRPSCMITNSHIGNFVECKNANLTGVKAGHLSYLGDCRIDEGSNIGAGVITCNYDGKKKHQTLIGKNVFVGSDCQLVAPLEIQDNVLIAAGSTVTKSAKSGSLVIARQKQTTHENGFFRFFEQDKES</sequence>
<comment type="cofactor">
    <cofactor evidence="18">
        <name>Mg(2+)</name>
        <dbReference type="ChEBI" id="CHEBI:18420"/>
    </cofactor>
    <text evidence="18">Binds 1 Mg(2+) ion per subunit.</text>
</comment>
<dbReference type="GO" id="GO:0000902">
    <property type="term" value="P:cell morphogenesis"/>
    <property type="evidence" value="ECO:0007669"/>
    <property type="project" value="UniProtKB-UniRule"/>
</dbReference>
<dbReference type="GO" id="GO:0000287">
    <property type="term" value="F:magnesium ion binding"/>
    <property type="evidence" value="ECO:0007669"/>
    <property type="project" value="UniProtKB-UniRule"/>
</dbReference>
<comment type="similarity">
    <text evidence="3 18">In the N-terminal section; belongs to the N-acetylglucosamine-1-phosphate uridyltransferase family.</text>
</comment>
<dbReference type="InterPro" id="IPR025877">
    <property type="entry name" value="MobA-like_NTP_Trfase"/>
</dbReference>
<dbReference type="PANTHER" id="PTHR43584:SF3">
    <property type="entry name" value="BIFUNCTIONAL PROTEIN GLMU"/>
    <property type="match status" value="1"/>
</dbReference>
<protein>
    <recommendedName>
        <fullName evidence="18">Bifunctional protein GlmU</fullName>
    </recommendedName>
    <domain>
        <recommendedName>
            <fullName evidence="18">UDP-N-acetylglucosamine pyrophosphorylase</fullName>
            <ecNumber evidence="18">2.7.7.23</ecNumber>
        </recommendedName>
        <alternativeName>
            <fullName evidence="18">N-acetylglucosamine-1-phosphate uridyltransferase</fullName>
        </alternativeName>
    </domain>
    <domain>
        <recommendedName>
            <fullName evidence="18">Glucosamine-1-phosphate N-acetyltransferase</fullName>
            <ecNumber evidence="18">2.3.1.157</ecNumber>
        </recommendedName>
    </domain>
</protein>
<feature type="binding site" evidence="18">
    <location>
        <position position="433"/>
    </location>
    <ligand>
        <name>acetyl-CoA</name>
        <dbReference type="ChEBI" id="CHEBI:57288"/>
    </ligand>
</feature>
<evidence type="ECO:0000256" key="11">
    <source>
        <dbReference type="ARBA" id="ARBA00022984"/>
    </source>
</evidence>
<keyword evidence="14 18" id="KW-0961">Cell wall biogenesis/degradation</keyword>
<feature type="binding site" evidence="18">
    <location>
        <position position="416"/>
    </location>
    <ligand>
        <name>acetyl-CoA</name>
        <dbReference type="ChEBI" id="CHEBI:57288"/>
    </ligand>
</feature>
<evidence type="ECO:0000256" key="13">
    <source>
        <dbReference type="ARBA" id="ARBA00023315"/>
    </source>
</evidence>
<dbReference type="InterPro" id="IPR001451">
    <property type="entry name" value="Hexapep"/>
</dbReference>
<evidence type="ECO:0000256" key="6">
    <source>
        <dbReference type="ARBA" id="ARBA00022695"/>
    </source>
</evidence>
<evidence type="ECO:0000256" key="15">
    <source>
        <dbReference type="ARBA" id="ARBA00048247"/>
    </source>
</evidence>
<feature type="active site" description="Proton acceptor" evidence="18">
    <location>
        <position position="356"/>
    </location>
</feature>
<dbReference type="RefSeq" id="WP_104762292.1">
    <property type="nucleotide sequence ID" value="NZ_FZPM01000003.1"/>
</dbReference>
<evidence type="ECO:0000256" key="7">
    <source>
        <dbReference type="ARBA" id="ARBA00022723"/>
    </source>
</evidence>
<evidence type="ECO:0000256" key="8">
    <source>
        <dbReference type="ARBA" id="ARBA00022737"/>
    </source>
</evidence>
<comment type="function">
    <text evidence="17 18">Catalyzes the last two sequential reactions in the de novo biosynthetic pathway for UDP-N-acetylglucosamine (UDP-GlcNAc). The C-terminal domain catalyzes the transfer of acetyl group from acetyl coenzyme A to glucosamine-1-phosphate (GlcN-1-P) to produce N-acetylglucosamine-1-phosphate (GlcNAc-1-P), which is converted into UDP-GlcNAc by the transfer of uridine 5-monophosphate (from uridine 5-triphosphate), a reaction catalyzed by the N-terminal domain.</text>
</comment>
<dbReference type="NCBIfam" id="TIGR01173">
    <property type="entry name" value="glmU"/>
    <property type="match status" value="1"/>
</dbReference>
<dbReference type="InterPro" id="IPR050065">
    <property type="entry name" value="GlmU-like"/>
</dbReference>
<dbReference type="EC" id="2.3.1.157" evidence="18"/>
<dbReference type="SUPFAM" id="SSF51161">
    <property type="entry name" value="Trimeric LpxA-like enzymes"/>
    <property type="match status" value="1"/>
</dbReference>
<feature type="binding site" evidence="18">
    <location>
        <begin position="115"/>
        <end position="117"/>
    </location>
    <ligand>
        <name>UDP-N-acetyl-alpha-D-glucosamine</name>
        <dbReference type="ChEBI" id="CHEBI:57705"/>
    </ligand>
</feature>
<feature type="binding site" evidence="18">
    <location>
        <position position="169"/>
    </location>
    <ligand>
        <name>UDP-N-acetyl-alpha-D-glucosamine</name>
        <dbReference type="ChEBI" id="CHEBI:57705"/>
    </ligand>
</feature>
<feature type="binding site" evidence="18">
    <location>
        <begin position="85"/>
        <end position="86"/>
    </location>
    <ligand>
        <name>UDP-N-acetyl-alpha-D-glucosamine</name>
        <dbReference type="ChEBI" id="CHEBI:57705"/>
    </ligand>
</feature>
<dbReference type="EC" id="2.7.7.23" evidence="18"/>
<proteinExistence type="inferred from homology"/>
<evidence type="ECO:0000256" key="10">
    <source>
        <dbReference type="ARBA" id="ARBA00022960"/>
    </source>
</evidence>
<accession>A0A3D8J542</accession>
<evidence type="ECO:0000256" key="2">
    <source>
        <dbReference type="ARBA" id="ARBA00007707"/>
    </source>
</evidence>
<dbReference type="PANTHER" id="PTHR43584">
    <property type="entry name" value="NUCLEOTIDYL TRANSFERASE"/>
    <property type="match status" value="1"/>
</dbReference>
<evidence type="ECO:0000259" key="19">
    <source>
        <dbReference type="Pfam" id="PF12804"/>
    </source>
</evidence>
<dbReference type="GO" id="GO:0019134">
    <property type="term" value="F:glucosamine-1-phosphate N-acetyltransferase activity"/>
    <property type="evidence" value="ECO:0007669"/>
    <property type="project" value="UniProtKB-UniRule"/>
</dbReference>
<comment type="subcellular location">
    <subcellularLocation>
        <location evidence="1 18">Cytoplasm</location>
    </subcellularLocation>
</comment>
<evidence type="ECO:0000256" key="3">
    <source>
        <dbReference type="ARBA" id="ARBA00007947"/>
    </source>
</evidence>
<keyword evidence="11 18" id="KW-0573">Peptidoglycan synthesis</keyword>
<dbReference type="GO" id="GO:0009245">
    <property type="term" value="P:lipid A biosynthetic process"/>
    <property type="evidence" value="ECO:0007669"/>
    <property type="project" value="UniProtKB-UniRule"/>
</dbReference>
<dbReference type="EMBL" id="NXLW01000008">
    <property type="protein sequence ID" value="RDU72265.1"/>
    <property type="molecule type" value="Genomic_DNA"/>
</dbReference>
<dbReference type="SUPFAM" id="SSF53448">
    <property type="entry name" value="Nucleotide-diphospho-sugar transferases"/>
    <property type="match status" value="1"/>
</dbReference>
<evidence type="ECO:0000256" key="12">
    <source>
        <dbReference type="ARBA" id="ARBA00023268"/>
    </source>
</evidence>
<dbReference type="InterPro" id="IPR005882">
    <property type="entry name" value="Bifunctional_GlmU"/>
</dbReference>
<evidence type="ECO:0000313" key="21">
    <source>
        <dbReference type="Proteomes" id="UP000256424"/>
    </source>
</evidence>
<feature type="region of interest" description="Linker" evidence="18">
    <location>
        <begin position="244"/>
        <end position="264"/>
    </location>
</feature>
<dbReference type="AlphaFoldDB" id="A0A3D8J542"/>
<dbReference type="Proteomes" id="UP000256424">
    <property type="component" value="Unassembled WGS sequence"/>
</dbReference>
<gene>
    <name evidence="18 20" type="primary">glmU</name>
    <name evidence="20" type="ORF">CQA66_05140</name>
</gene>
<evidence type="ECO:0000256" key="9">
    <source>
        <dbReference type="ARBA" id="ARBA00022842"/>
    </source>
</evidence>
<keyword evidence="5 18" id="KW-0808">Transferase</keyword>
<feature type="binding site" evidence="18">
    <location>
        <position position="117"/>
    </location>
    <ligand>
        <name>Mg(2+)</name>
        <dbReference type="ChEBI" id="CHEBI:18420"/>
    </ligand>
</feature>
<feature type="region of interest" description="Pyrophosphorylase" evidence="18">
    <location>
        <begin position="1"/>
        <end position="243"/>
    </location>
</feature>
<dbReference type="GO" id="GO:0006048">
    <property type="term" value="P:UDP-N-acetylglucosamine biosynthetic process"/>
    <property type="evidence" value="ECO:0007669"/>
    <property type="project" value="UniProtKB-UniPathway"/>
</dbReference>
<keyword evidence="12 18" id="KW-0511">Multifunctional enzyme</keyword>
<comment type="pathway">
    <text evidence="18">Nucleotide-sugar biosynthesis; UDP-N-acetyl-alpha-D-glucosamine biosynthesis; N-acetyl-alpha-D-glucosamine 1-phosphate from alpha-D-glucosamine 6-phosphate (route II): step 2/2.</text>
</comment>
<evidence type="ECO:0000256" key="18">
    <source>
        <dbReference type="HAMAP-Rule" id="MF_01631"/>
    </source>
</evidence>
<dbReference type="Gene3D" id="2.160.10.10">
    <property type="entry name" value="Hexapeptide repeat proteins"/>
    <property type="match status" value="1"/>
</dbReference>
<evidence type="ECO:0000256" key="17">
    <source>
        <dbReference type="ARBA" id="ARBA00049628"/>
    </source>
</evidence>
<dbReference type="GO" id="GO:0008360">
    <property type="term" value="P:regulation of cell shape"/>
    <property type="evidence" value="ECO:0007669"/>
    <property type="project" value="UniProtKB-KW"/>
</dbReference>
<evidence type="ECO:0000256" key="14">
    <source>
        <dbReference type="ARBA" id="ARBA00023316"/>
    </source>
</evidence>
<evidence type="ECO:0000256" key="5">
    <source>
        <dbReference type="ARBA" id="ARBA00022679"/>
    </source>
</evidence>
<feature type="binding site" evidence="18">
    <location>
        <position position="370"/>
    </location>
    <ligand>
        <name>UDP-N-acetyl-alpha-D-glucosamine</name>
        <dbReference type="ChEBI" id="CHEBI:57705"/>
    </ligand>
</feature>
<dbReference type="InterPro" id="IPR011004">
    <property type="entry name" value="Trimer_LpxA-like_sf"/>
</dbReference>
<keyword evidence="6 18" id="KW-0548">Nucleotidyltransferase</keyword>
<evidence type="ECO:0000256" key="1">
    <source>
        <dbReference type="ARBA" id="ARBA00004496"/>
    </source>
</evidence>
<comment type="subunit">
    <text evidence="18">Homotrimer.</text>
</comment>
<comment type="catalytic activity">
    <reaction evidence="15 18">
        <text>alpha-D-glucosamine 1-phosphate + acetyl-CoA = N-acetyl-alpha-D-glucosamine 1-phosphate + CoA + H(+)</text>
        <dbReference type="Rhea" id="RHEA:13725"/>
        <dbReference type="ChEBI" id="CHEBI:15378"/>
        <dbReference type="ChEBI" id="CHEBI:57287"/>
        <dbReference type="ChEBI" id="CHEBI:57288"/>
        <dbReference type="ChEBI" id="CHEBI:57776"/>
        <dbReference type="ChEBI" id="CHEBI:58516"/>
        <dbReference type="EC" id="2.3.1.157"/>
    </reaction>
</comment>
<reference evidence="20 21" key="1">
    <citation type="submission" date="2018-04" db="EMBL/GenBank/DDBJ databases">
        <title>Novel Campyloabacter and Helicobacter Species and Strains.</title>
        <authorList>
            <person name="Mannion A.J."/>
            <person name="Shen Z."/>
            <person name="Fox J.G."/>
        </authorList>
    </citation>
    <scope>NUCLEOTIDE SEQUENCE [LARGE SCALE GENOMIC DNA]</scope>
    <source>
        <strain evidence="20 21">MIT 97-5075</strain>
    </source>
</reference>
<feature type="binding site" evidence="18">
    <location>
        <begin position="7"/>
        <end position="10"/>
    </location>
    <ligand>
        <name>UDP-N-acetyl-alpha-D-glucosamine</name>
        <dbReference type="ChEBI" id="CHEBI:57705"/>
    </ligand>
</feature>
<dbReference type="GO" id="GO:0009252">
    <property type="term" value="P:peptidoglycan biosynthetic process"/>
    <property type="evidence" value="ECO:0007669"/>
    <property type="project" value="UniProtKB-UniRule"/>
</dbReference>
<dbReference type="InterPro" id="IPR038009">
    <property type="entry name" value="GlmU_C_LbH"/>
</dbReference>
<evidence type="ECO:0000313" key="20">
    <source>
        <dbReference type="EMBL" id="RDU72265.1"/>
    </source>
</evidence>
<dbReference type="NCBIfam" id="NF010939">
    <property type="entry name" value="PRK14359.1"/>
    <property type="match status" value="1"/>
</dbReference>
<name>A0A3D8J542_9HELI</name>
<keyword evidence="7 18" id="KW-0479">Metal-binding</keyword>
<dbReference type="HAMAP" id="MF_01631">
    <property type="entry name" value="GlmU"/>
    <property type="match status" value="1"/>
</dbReference>
<feature type="binding site" evidence="18">
    <location>
        <position position="241"/>
    </location>
    <ligand>
        <name>UDP-N-acetyl-alpha-D-glucosamine</name>
        <dbReference type="ChEBI" id="CHEBI:57705"/>
    </ligand>
</feature>
<keyword evidence="8 18" id="KW-0677">Repeat</keyword>
<keyword evidence="21" id="KW-1185">Reference proteome</keyword>
<feature type="binding site" evidence="18">
    <location>
        <position position="328"/>
    </location>
    <ligand>
        <name>UDP-N-acetyl-alpha-D-glucosamine</name>
        <dbReference type="ChEBI" id="CHEBI:57705"/>
    </ligand>
</feature>
<dbReference type="GO" id="GO:0016020">
    <property type="term" value="C:membrane"/>
    <property type="evidence" value="ECO:0007669"/>
    <property type="project" value="GOC"/>
</dbReference>
<dbReference type="CDD" id="cd03353">
    <property type="entry name" value="LbH_GlmU_C"/>
    <property type="match status" value="1"/>
</dbReference>